<accession>A0A5P1RAD9</accession>
<name>A0A5P1RAD9_9GAMM</name>
<comment type="subcellular location">
    <subcellularLocation>
        <location evidence="1">Periplasm</location>
    </subcellularLocation>
</comment>
<dbReference type="OrthoDB" id="9769319at2"/>
<dbReference type="GO" id="GO:0042597">
    <property type="term" value="C:periplasmic space"/>
    <property type="evidence" value="ECO:0007669"/>
    <property type="project" value="UniProtKB-SubCell"/>
</dbReference>
<dbReference type="PRINTS" id="PR00909">
    <property type="entry name" value="SPERMDNBNDNG"/>
</dbReference>
<dbReference type="Proteomes" id="UP000324760">
    <property type="component" value="Chromosome"/>
</dbReference>
<evidence type="ECO:0000256" key="3">
    <source>
        <dbReference type="ARBA" id="ARBA00022729"/>
    </source>
</evidence>
<reference evidence="5 6" key="1">
    <citation type="journal article" date="2019" name="Biochem. Eng. J.">
        <title>Metabolic engineering of the marine bacteria Neptunomonas concharum for the production of acetoin and meso-2,3-butanediol from acetate.</title>
        <authorList>
            <person name="Li W."/>
            <person name="Pu N."/>
            <person name="Liu C.-X."/>
            <person name="Yuan Q.-P."/>
            <person name="Li Z.-J."/>
        </authorList>
    </citation>
    <scope>NUCLEOTIDE SEQUENCE [LARGE SCALE GENOMIC DNA]</scope>
    <source>
        <strain evidence="5 6">JCM17730</strain>
    </source>
</reference>
<dbReference type="RefSeq" id="WP_138987189.1">
    <property type="nucleotide sequence ID" value="NZ_CP043869.1"/>
</dbReference>
<keyword evidence="2" id="KW-0813">Transport</keyword>
<dbReference type="InterPro" id="IPR001188">
    <property type="entry name" value="Sperm_putr-bd"/>
</dbReference>
<evidence type="ECO:0000256" key="2">
    <source>
        <dbReference type="ARBA" id="ARBA00022448"/>
    </source>
</evidence>
<dbReference type="GO" id="GO:0019808">
    <property type="term" value="F:polyamine binding"/>
    <property type="evidence" value="ECO:0007669"/>
    <property type="project" value="InterPro"/>
</dbReference>
<dbReference type="CDD" id="cd13590">
    <property type="entry name" value="PBP2_PotD_PotF_like"/>
    <property type="match status" value="1"/>
</dbReference>
<dbReference type="Gene3D" id="3.40.190.10">
    <property type="entry name" value="Periplasmic binding protein-like II"/>
    <property type="match status" value="2"/>
</dbReference>
<keyword evidence="3" id="KW-0732">Signal</keyword>
<keyword evidence="6" id="KW-1185">Reference proteome</keyword>
<proteinExistence type="predicted"/>
<dbReference type="PANTHER" id="PTHR30222:SF12">
    <property type="entry name" value="NORSPERMIDINE SENSOR"/>
    <property type="match status" value="1"/>
</dbReference>
<evidence type="ECO:0000256" key="1">
    <source>
        <dbReference type="ARBA" id="ARBA00004418"/>
    </source>
</evidence>
<keyword evidence="4" id="KW-0574">Periplasm</keyword>
<evidence type="ECO:0000313" key="6">
    <source>
        <dbReference type="Proteomes" id="UP000324760"/>
    </source>
</evidence>
<dbReference type="GO" id="GO:0015846">
    <property type="term" value="P:polyamine transport"/>
    <property type="evidence" value="ECO:0007669"/>
    <property type="project" value="InterPro"/>
</dbReference>
<evidence type="ECO:0000256" key="4">
    <source>
        <dbReference type="ARBA" id="ARBA00022764"/>
    </source>
</evidence>
<dbReference type="Pfam" id="PF13416">
    <property type="entry name" value="SBP_bac_8"/>
    <property type="match status" value="1"/>
</dbReference>
<dbReference type="InterPro" id="IPR006059">
    <property type="entry name" value="SBP"/>
</dbReference>
<organism evidence="5 6">
    <name type="scientific">Neptunomonas concharum</name>
    <dbReference type="NCBI Taxonomy" id="1031538"/>
    <lineage>
        <taxon>Bacteria</taxon>
        <taxon>Pseudomonadati</taxon>
        <taxon>Pseudomonadota</taxon>
        <taxon>Gammaproteobacteria</taxon>
        <taxon>Oceanospirillales</taxon>
        <taxon>Oceanospirillaceae</taxon>
        <taxon>Neptunomonas</taxon>
    </lineage>
</organism>
<dbReference type="AlphaFoldDB" id="A0A5P1RAD9"/>
<sequence>MKKTIAYLLTLFSSVTAADELKIYIWEDYISPQLVQRWEQKTGHKVTLTYFDNEESRDAVLGSDNAKAFDLTIMNTVAAQLFGKNNKLYGVSHSNLPSLKFIDPKWRDSCGNFGLPYLWGSLGILYKKNKVVPAPTSWADILKPEPKYHNKIVMLTDGVDTLAPALLYQHKNVNTEDQAELKDAFNTMRDQAEAVLSYEYVISYVEDKSVDQNVYMALGYSGDQSTLNELGGDEWGFVAPKEGSSIWIDCFSIMDFSPNKALALNFLEFINQPKNAAENSVEVGVATTNLEAQKLLPPELRDDESTYPSDDIMASSQLYRILSDDNMSLRGRIVNAVLKQHEAQ</sequence>
<protein>
    <submittedName>
        <fullName evidence="5">Spermidine/putrescine ABC transporter substrate-binding protein</fullName>
    </submittedName>
</protein>
<dbReference type="SUPFAM" id="SSF53850">
    <property type="entry name" value="Periplasmic binding protein-like II"/>
    <property type="match status" value="1"/>
</dbReference>
<gene>
    <name evidence="5" type="ORF">F0U83_07565</name>
</gene>
<dbReference type="KEGG" id="ncu:F0U83_07565"/>
<evidence type="ECO:0000313" key="5">
    <source>
        <dbReference type="EMBL" id="QEQ96578.1"/>
    </source>
</evidence>
<dbReference type="EMBL" id="CP043869">
    <property type="protein sequence ID" value="QEQ96578.1"/>
    <property type="molecule type" value="Genomic_DNA"/>
</dbReference>
<dbReference type="PANTHER" id="PTHR30222">
    <property type="entry name" value="SPERMIDINE/PUTRESCINE-BINDING PERIPLASMIC PROTEIN"/>
    <property type="match status" value="1"/>
</dbReference>